<dbReference type="SUPFAM" id="SSF48452">
    <property type="entry name" value="TPR-like"/>
    <property type="match status" value="2"/>
</dbReference>
<dbReference type="PANTHER" id="PTHR45641">
    <property type="entry name" value="TETRATRICOPEPTIDE REPEAT PROTEIN (AFU_ORTHOLOGUE AFUA_6G03870)"/>
    <property type="match status" value="1"/>
</dbReference>
<feature type="repeat" description="TPR" evidence="3">
    <location>
        <begin position="664"/>
        <end position="697"/>
    </location>
</feature>
<evidence type="ECO:0000256" key="4">
    <source>
        <dbReference type="SAM" id="MobiDB-lite"/>
    </source>
</evidence>
<keyword evidence="1" id="KW-0677">Repeat</keyword>
<dbReference type="Gene3D" id="1.25.40.10">
    <property type="entry name" value="Tetratricopeptide repeat domain"/>
    <property type="match status" value="2"/>
</dbReference>
<feature type="repeat" description="TPR" evidence="3">
    <location>
        <begin position="580"/>
        <end position="613"/>
    </location>
</feature>
<sequence>MSCSYKEYLYDPAKASQCPYQQNIIKTNCENQCFKNDALFSSLDLSKQTKILRKEEQIINQNILDTVNKLKSFIDEKSHKLTTELKEKFNQAKELMKVSNIRNLKEILPTFVPFEKRITRCKESIELLLSFYPQQINEKTYFEIADELRSMRKSVHFLIRSKNDLLAEIESLKDKFHNEIEIKDHLIQSLQCSLVALEDTKTSELDLLRKELVASNEFFLEQNTILKKKNCKLEKKLDDTYVELLKTKNKCTKLKEKKGKELKVVDAPETSSGDSVRSSDFTNPDNESEHPENLSETLIYARNDIAFQEPSEKEFYYMSVSIMRNLGKYLASCIDTQESSKENAENIKKRILLKSVDLISEIVPSELLSTIKLFIELHCTPLDLGDSENHLEFLERCKVLAEKFFGSYGLELASIYHHLGDAWKTLDCPKKSLEFYKKSELLYSKFLSAQAPDFILAPFKESESIVNHLYIQSKCLHKSCSKILNNINSLASLKLAEIQMKIGQMHYDESDYSTAISFFKKCKNLREKYLPTEHLDLASVYNCLGNCYFNIENYKIALDFYIHCQNIRAKELPSEHLELAESYNHLGNAYYYSEEYTKALEFYNKCKKIREKKLPSNHAELAMIYNNLACTFYYMEEFPQAIEYFEKRVKTIEHCSTYKNLELADAYNSLGSSCYYEEKYEEALECYEKCRKIRETLLPKNDLEIANIYNNLASVWYYKKNYEKAKELYKKCKKIKKIVLSEESLELADVYNYLGNSSIKLKEINKAFKNYKKCKRIRKITLGKNHTDVGLCYYNMANTCAAINNWEKVIQYLEKCKNIYEKNDKVDADTEDVLEKINKVKSKSNKS</sequence>
<dbReference type="OrthoDB" id="443949at2759"/>
<evidence type="ECO:0000256" key="3">
    <source>
        <dbReference type="PROSITE-ProRule" id="PRU00339"/>
    </source>
</evidence>
<evidence type="ECO:0000313" key="5">
    <source>
        <dbReference type="EMBL" id="OMJ69648.1"/>
    </source>
</evidence>
<dbReference type="Pfam" id="PF13424">
    <property type="entry name" value="TPR_12"/>
    <property type="match status" value="3"/>
</dbReference>
<accession>A0A1R2AYQ5</accession>
<organism evidence="5 6">
    <name type="scientific">Stentor coeruleus</name>
    <dbReference type="NCBI Taxonomy" id="5963"/>
    <lineage>
        <taxon>Eukaryota</taxon>
        <taxon>Sar</taxon>
        <taxon>Alveolata</taxon>
        <taxon>Ciliophora</taxon>
        <taxon>Postciliodesmatophora</taxon>
        <taxon>Heterotrichea</taxon>
        <taxon>Heterotrichida</taxon>
        <taxon>Stentoridae</taxon>
        <taxon>Stentor</taxon>
    </lineage>
</organism>
<evidence type="ECO:0000256" key="1">
    <source>
        <dbReference type="ARBA" id="ARBA00022737"/>
    </source>
</evidence>
<feature type="repeat" description="TPR" evidence="3">
    <location>
        <begin position="496"/>
        <end position="529"/>
    </location>
</feature>
<dbReference type="InterPro" id="IPR011990">
    <property type="entry name" value="TPR-like_helical_dom_sf"/>
</dbReference>
<keyword evidence="6" id="KW-1185">Reference proteome</keyword>
<evidence type="ECO:0000313" key="6">
    <source>
        <dbReference type="Proteomes" id="UP000187209"/>
    </source>
</evidence>
<dbReference type="AlphaFoldDB" id="A0A1R2AYQ5"/>
<proteinExistence type="predicted"/>
<keyword evidence="2 3" id="KW-0802">TPR repeat</keyword>
<name>A0A1R2AYQ5_9CILI</name>
<gene>
    <name evidence="5" type="ORF">SteCoe_32581</name>
</gene>
<comment type="caution">
    <text evidence="5">The sequence shown here is derived from an EMBL/GenBank/DDBJ whole genome shotgun (WGS) entry which is preliminary data.</text>
</comment>
<feature type="compositionally biased region" description="Polar residues" evidence="4">
    <location>
        <begin position="269"/>
        <end position="285"/>
    </location>
</feature>
<evidence type="ECO:0000256" key="2">
    <source>
        <dbReference type="ARBA" id="ARBA00022803"/>
    </source>
</evidence>
<dbReference type="SMART" id="SM00028">
    <property type="entry name" value="TPR"/>
    <property type="match status" value="9"/>
</dbReference>
<dbReference type="Pfam" id="PF13374">
    <property type="entry name" value="TPR_10"/>
    <property type="match status" value="1"/>
</dbReference>
<dbReference type="PANTHER" id="PTHR45641:SF19">
    <property type="entry name" value="NEPHROCYSTIN-3"/>
    <property type="match status" value="1"/>
</dbReference>
<dbReference type="EMBL" id="MPUH01001174">
    <property type="protein sequence ID" value="OMJ69648.1"/>
    <property type="molecule type" value="Genomic_DNA"/>
</dbReference>
<dbReference type="Proteomes" id="UP000187209">
    <property type="component" value="Unassembled WGS sequence"/>
</dbReference>
<reference evidence="5 6" key="1">
    <citation type="submission" date="2016-11" db="EMBL/GenBank/DDBJ databases">
        <title>The macronuclear genome of Stentor coeruleus: a giant cell with tiny introns.</title>
        <authorList>
            <person name="Slabodnick M."/>
            <person name="Ruby J.G."/>
            <person name="Reiff S.B."/>
            <person name="Swart E.C."/>
            <person name="Gosai S."/>
            <person name="Prabakaran S."/>
            <person name="Witkowska E."/>
            <person name="Larue G.E."/>
            <person name="Fisher S."/>
            <person name="Freeman R.M."/>
            <person name="Gunawardena J."/>
            <person name="Chu W."/>
            <person name="Stover N.A."/>
            <person name="Gregory B.D."/>
            <person name="Nowacki M."/>
            <person name="Derisi J."/>
            <person name="Roy S.W."/>
            <person name="Marshall W.F."/>
            <person name="Sood P."/>
        </authorList>
    </citation>
    <scope>NUCLEOTIDE SEQUENCE [LARGE SCALE GENOMIC DNA]</scope>
    <source>
        <strain evidence="5">WM001</strain>
    </source>
</reference>
<protein>
    <submittedName>
        <fullName evidence="5">Uncharacterized protein</fullName>
    </submittedName>
</protein>
<feature type="region of interest" description="Disordered" evidence="4">
    <location>
        <begin position="262"/>
        <end position="293"/>
    </location>
</feature>
<dbReference type="PROSITE" id="PS50005">
    <property type="entry name" value="TPR"/>
    <property type="match status" value="3"/>
</dbReference>
<dbReference type="InterPro" id="IPR019734">
    <property type="entry name" value="TPR_rpt"/>
</dbReference>